<evidence type="ECO:0000259" key="2">
    <source>
        <dbReference type="Pfam" id="PF00156"/>
    </source>
</evidence>
<feature type="domain" description="Phosphoribosyltransferase" evidence="2">
    <location>
        <begin position="58"/>
        <end position="195"/>
    </location>
</feature>
<dbReference type="AlphaFoldDB" id="A0A266QDS8"/>
<proteinExistence type="inferred from homology"/>
<protein>
    <submittedName>
        <fullName evidence="3">Amidophosphoribosyltransferase</fullName>
    </submittedName>
</protein>
<accession>A0A266QDS8</accession>
<comment type="caution">
    <text evidence="3">The sequence shown here is derived from an EMBL/GenBank/DDBJ whole genome shotgun (WGS) entry which is preliminary data.</text>
</comment>
<gene>
    <name evidence="3" type="ORF">CBP51_08510</name>
</gene>
<dbReference type="InterPro" id="IPR051910">
    <property type="entry name" value="ComF/GntX_DNA_util-trans"/>
</dbReference>
<dbReference type="SUPFAM" id="SSF53271">
    <property type="entry name" value="PRTase-like"/>
    <property type="match status" value="1"/>
</dbReference>
<dbReference type="PANTHER" id="PTHR47505">
    <property type="entry name" value="DNA UTILIZATION PROTEIN YHGH"/>
    <property type="match status" value="1"/>
</dbReference>
<dbReference type="Pfam" id="PF00156">
    <property type="entry name" value="Pribosyltran"/>
    <property type="match status" value="1"/>
</dbReference>
<keyword evidence="3" id="KW-0328">Glycosyltransferase</keyword>
<dbReference type="PANTHER" id="PTHR47505:SF1">
    <property type="entry name" value="DNA UTILIZATION PROTEIN YHGH"/>
    <property type="match status" value="1"/>
</dbReference>
<dbReference type="Gene3D" id="3.40.50.2020">
    <property type="match status" value="1"/>
</dbReference>
<sequence length="197" mass="22362">MDQYPWRCTQCSIPLPGDASLCGHCVRQSPAFTTCVIPYSYSHPLDFLIHQFKYRRQLASGKQLARLLLQHCRQAERPDMVVPVPMHWRKRWQRGFNQSELLAAPIARSLGLPLVNALRRQQHGHSQKGLSRRERLGNLRRAFSIAAKYRPLVHGAHVVLVDDVVTTTATARCLSDLLIKAGAARVDIWALARTPDR</sequence>
<dbReference type="Proteomes" id="UP000216101">
    <property type="component" value="Unassembled WGS sequence"/>
</dbReference>
<comment type="similarity">
    <text evidence="1">Belongs to the ComF/GntX family.</text>
</comment>
<evidence type="ECO:0000313" key="4">
    <source>
        <dbReference type="Proteomes" id="UP000216101"/>
    </source>
</evidence>
<reference evidence="4" key="1">
    <citation type="submission" date="2017-05" db="EMBL/GenBank/DDBJ databases">
        <authorList>
            <person name="Barney B.M."/>
        </authorList>
    </citation>
    <scope>NUCLEOTIDE SEQUENCE [LARGE SCALE GENOMIC DNA]</scope>
    <source>
        <strain evidence="4">PSBB022</strain>
    </source>
</reference>
<evidence type="ECO:0000256" key="1">
    <source>
        <dbReference type="ARBA" id="ARBA00008007"/>
    </source>
</evidence>
<dbReference type="GO" id="GO:0016757">
    <property type="term" value="F:glycosyltransferase activity"/>
    <property type="evidence" value="ECO:0007669"/>
    <property type="project" value="UniProtKB-KW"/>
</dbReference>
<keyword evidence="3" id="KW-0808">Transferase</keyword>
<name>A0A266QDS8_9GAMM</name>
<evidence type="ECO:0000313" key="3">
    <source>
        <dbReference type="EMBL" id="OZY87985.1"/>
    </source>
</evidence>
<keyword evidence="4" id="KW-1185">Reference proteome</keyword>
<dbReference type="EMBL" id="NHNI01000001">
    <property type="protein sequence ID" value="OZY87985.1"/>
    <property type="molecule type" value="Genomic_DNA"/>
</dbReference>
<dbReference type="InterPro" id="IPR029057">
    <property type="entry name" value="PRTase-like"/>
</dbReference>
<dbReference type="InterPro" id="IPR000836">
    <property type="entry name" value="PRTase_dom"/>
</dbReference>
<organism evidence="3 4">
    <name type="scientific">Cellvibrio mixtus</name>
    <dbReference type="NCBI Taxonomy" id="39650"/>
    <lineage>
        <taxon>Bacteria</taxon>
        <taxon>Pseudomonadati</taxon>
        <taxon>Pseudomonadota</taxon>
        <taxon>Gammaproteobacteria</taxon>
        <taxon>Cellvibrionales</taxon>
        <taxon>Cellvibrionaceae</taxon>
        <taxon>Cellvibrio</taxon>
    </lineage>
</organism>